<sequence>MSTSPSGPVPSLPSTVAGASEHTTVVKKSRFLTHLEHVASVAEADAVIARVRKDRWDARHHCVALVVGTDADQQRSSDDGEPAGTAGIPMLEVLRHRSVTDVVAVVSRYFGGVLLGAGGLVRAYSGAVADALDRTPAVHRALMERVLVDVPYEDVGRVESAVRDWAGTHRSVLVDVEYGTSAVLTLLVPPDRVDVLDGAVAAWSAGTLDVVRCGSAVVDLPGDVPGAVPPR</sequence>
<dbReference type="Gene3D" id="3.30.230.30">
    <property type="entry name" value="Impact, N-terminal domain"/>
    <property type="match status" value="1"/>
</dbReference>
<dbReference type="Proteomes" id="UP000602087">
    <property type="component" value="Unassembled WGS sequence"/>
</dbReference>
<feature type="region of interest" description="Disordered" evidence="2">
    <location>
        <begin position="1"/>
        <end position="20"/>
    </location>
</feature>
<dbReference type="InterPro" id="IPR023582">
    <property type="entry name" value="Impact"/>
</dbReference>
<name>A0A934IFR3_9MICO</name>
<gene>
    <name evidence="4" type="ORF">JAV76_14225</name>
</gene>
<dbReference type="InterPro" id="IPR001498">
    <property type="entry name" value="Impact_N"/>
</dbReference>
<protein>
    <submittedName>
        <fullName evidence="4">YigZ family protein</fullName>
    </submittedName>
</protein>
<proteinExistence type="inferred from homology"/>
<dbReference type="RefSeq" id="WP_198734738.1">
    <property type="nucleotide sequence ID" value="NZ_JAEINH010000018.1"/>
</dbReference>
<comment type="similarity">
    <text evidence="1">Belongs to the IMPACT family.</text>
</comment>
<dbReference type="SUPFAM" id="SSF54211">
    <property type="entry name" value="Ribosomal protein S5 domain 2-like"/>
    <property type="match status" value="1"/>
</dbReference>
<dbReference type="PANTHER" id="PTHR16301:SF20">
    <property type="entry name" value="IMPACT FAMILY MEMBER YIGZ"/>
    <property type="match status" value="1"/>
</dbReference>
<dbReference type="InterPro" id="IPR020569">
    <property type="entry name" value="UPF0029_Impact_CS"/>
</dbReference>
<feature type="domain" description="Impact N-terminal" evidence="3">
    <location>
        <begin position="27"/>
        <end position="132"/>
    </location>
</feature>
<organism evidence="4 5">
    <name type="scientific">Sanguibacter suaedae</name>
    <dbReference type="NCBI Taxonomy" id="2795737"/>
    <lineage>
        <taxon>Bacteria</taxon>
        <taxon>Bacillati</taxon>
        <taxon>Actinomycetota</taxon>
        <taxon>Actinomycetes</taxon>
        <taxon>Micrococcales</taxon>
        <taxon>Sanguibacteraceae</taxon>
        <taxon>Sanguibacter</taxon>
    </lineage>
</organism>
<reference evidence="4" key="1">
    <citation type="submission" date="2020-12" db="EMBL/GenBank/DDBJ databases">
        <title>Sanguibacter suaedae sp. nov., isolated from Suaeda aralocaspica.</title>
        <authorList>
            <person name="Ma Q."/>
        </authorList>
    </citation>
    <scope>NUCLEOTIDE SEQUENCE</scope>
    <source>
        <strain evidence="4">YZGR15</strain>
    </source>
</reference>
<comment type="caution">
    <text evidence="4">The sequence shown here is derived from an EMBL/GenBank/DDBJ whole genome shotgun (WGS) entry which is preliminary data.</text>
</comment>
<evidence type="ECO:0000256" key="1">
    <source>
        <dbReference type="ARBA" id="ARBA00007665"/>
    </source>
</evidence>
<evidence type="ECO:0000313" key="5">
    <source>
        <dbReference type="Proteomes" id="UP000602087"/>
    </source>
</evidence>
<accession>A0A934IFR3</accession>
<evidence type="ECO:0000256" key="2">
    <source>
        <dbReference type="SAM" id="MobiDB-lite"/>
    </source>
</evidence>
<dbReference type="InterPro" id="IPR035647">
    <property type="entry name" value="EFG_III/V"/>
</dbReference>
<evidence type="ECO:0000313" key="4">
    <source>
        <dbReference type="EMBL" id="MBI9116169.1"/>
    </source>
</evidence>
<dbReference type="EMBL" id="JAEINH010000018">
    <property type="protein sequence ID" value="MBI9116169.1"/>
    <property type="molecule type" value="Genomic_DNA"/>
</dbReference>
<keyword evidence="5" id="KW-1185">Reference proteome</keyword>
<dbReference type="InterPro" id="IPR020568">
    <property type="entry name" value="Ribosomal_Su5_D2-typ_SF"/>
</dbReference>
<dbReference type="Pfam" id="PF01205">
    <property type="entry name" value="Impact_N"/>
    <property type="match status" value="1"/>
</dbReference>
<dbReference type="GO" id="GO:0005737">
    <property type="term" value="C:cytoplasm"/>
    <property type="evidence" value="ECO:0007669"/>
    <property type="project" value="TreeGrafter"/>
</dbReference>
<dbReference type="AlphaFoldDB" id="A0A934IFR3"/>
<dbReference type="SUPFAM" id="SSF54980">
    <property type="entry name" value="EF-G C-terminal domain-like"/>
    <property type="match status" value="1"/>
</dbReference>
<dbReference type="InterPro" id="IPR036956">
    <property type="entry name" value="Impact_N_sf"/>
</dbReference>
<evidence type="ECO:0000259" key="3">
    <source>
        <dbReference type="Pfam" id="PF01205"/>
    </source>
</evidence>
<dbReference type="GO" id="GO:0006446">
    <property type="term" value="P:regulation of translational initiation"/>
    <property type="evidence" value="ECO:0007669"/>
    <property type="project" value="TreeGrafter"/>
</dbReference>
<dbReference type="PROSITE" id="PS00910">
    <property type="entry name" value="UPF0029"/>
    <property type="match status" value="1"/>
</dbReference>
<dbReference type="PANTHER" id="PTHR16301">
    <property type="entry name" value="IMPACT-RELATED"/>
    <property type="match status" value="1"/>
</dbReference>